<comment type="subunit">
    <text evidence="12">Homotetramer; dimer of dimers.</text>
</comment>
<evidence type="ECO:0000313" key="16">
    <source>
        <dbReference type="EMBL" id="MST57129.1"/>
    </source>
</evidence>
<evidence type="ECO:0000256" key="15">
    <source>
        <dbReference type="PIRSR" id="PIRSR001365-2"/>
    </source>
</evidence>
<dbReference type="RefSeq" id="WP_118692024.1">
    <property type="nucleotide sequence ID" value="NZ_VUMU01000002.1"/>
</dbReference>
<dbReference type="SUPFAM" id="SSF51569">
    <property type="entry name" value="Aldolase"/>
    <property type="match status" value="1"/>
</dbReference>
<dbReference type="PROSITE" id="PS00666">
    <property type="entry name" value="DHDPS_2"/>
    <property type="match status" value="1"/>
</dbReference>
<feature type="binding site" evidence="12 15">
    <location>
        <position position="206"/>
    </location>
    <ligand>
        <name>pyruvate</name>
        <dbReference type="ChEBI" id="CHEBI:15361"/>
    </ligand>
</feature>
<dbReference type="SMART" id="SM01130">
    <property type="entry name" value="DHDPS"/>
    <property type="match status" value="1"/>
</dbReference>
<comment type="subcellular location">
    <subcellularLocation>
        <location evidence="12">Cytoplasm</location>
    </subcellularLocation>
</comment>
<name>A0A6L5YFY1_9FIRM</name>
<evidence type="ECO:0000256" key="7">
    <source>
        <dbReference type="ARBA" id="ARBA00022915"/>
    </source>
</evidence>
<dbReference type="PRINTS" id="PR00146">
    <property type="entry name" value="DHPICSNTHASE"/>
</dbReference>
<evidence type="ECO:0000256" key="5">
    <source>
        <dbReference type="ARBA" id="ARBA00022490"/>
    </source>
</evidence>
<keyword evidence="10 12" id="KW-0704">Schiff base</keyword>
<keyword evidence="5 12" id="KW-0963">Cytoplasm</keyword>
<dbReference type="GO" id="GO:0008840">
    <property type="term" value="F:4-hydroxy-tetrahydrodipicolinate synthase activity"/>
    <property type="evidence" value="ECO:0007669"/>
    <property type="project" value="UniProtKB-UniRule"/>
</dbReference>
<comment type="caution">
    <text evidence="12">Was originally thought to be a dihydrodipicolinate synthase (DHDPS), catalyzing the condensation of (S)-aspartate-beta-semialdehyde [(S)-ASA] and pyruvate to dihydrodipicolinate (DHDP). However, it was shown in E.coli that the product of the enzymatic reaction is not dihydrodipicolinate but in fact (4S)-4-hydroxy-2,3,4,5-tetrahydro-(2S)-dipicolinic acid (HTPA), and that the consecutive dehydration reaction leading to DHDP is not spontaneous but catalyzed by DapB.</text>
</comment>
<evidence type="ECO:0000256" key="3">
    <source>
        <dbReference type="ARBA" id="ARBA00007592"/>
    </source>
</evidence>
<evidence type="ECO:0000256" key="12">
    <source>
        <dbReference type="HAMAP-Rule" id="MF_00418"/>
    </source>
</evidence>
<dbReference type="PANTHER" id="PTHR12128">
    <property type="entry name" value="DIHYDRODIPICOLINATE SYNTHASE"/>
    <property type="match status" value="1"/>
</dbReference>
<dbReference type="AlphaFoldDB" id="A0A6L5YFY1"/>
<dbReference type="CDD" id="cd00950">
    <property type="entry name" value="DHDPS"/>
    <property type="match status" value="1"/>
</dbReference>
<evidence type="ECO:0000256" key="8">
    <source>
        <dbReference type="ARBA" id="ARBA00023154"/>
    </source>
</evidence>
<evidence type="ECO:0000256" key="9">
    <source>
        <dbReference type="ARBA" id="ARBA00023239"/>
    </source>
</evidence>
<evidence type="ECO:0000256" key="1">
    <source>
        <dbReference type="ARBA" id="ARBA00003294"/>
    </source>
</evidence>
<comment type="catalytic activity">
    <reaction evidence="11 12">
        <text>L-aspartate 4-semialdehyde + pyruvate = (2S,4S)-4-hydroxy-2,3,4,5-tetrahydrodipicolinate + H2O + H(+)</text>
        <dbReference type="Rhea" id="RHEA:34171"/>
        <dbReference type="ChEBI" id="CHEBI:15361"/>
        <dbReference type="ChEBI" id="CHEBI:15377"/>
        <dbReference type="ChEBI" id="CHEBI:15378"/>
        <dbReference type="ChEBI" id="CHEBI:67139"/>
        <dbReference type="ChEBI" id="CHEBI:537519"/>
        <dbReference type="EC" id="4.3.3.7"/>
    </reaction>
</comment>
<feature type="active site" description="Schiff-base intermediate with substrate" evidence="12 14">
    <location>
        <position position="164"/>
    </location>
</feature>
<dbReference type="InterPro" id="IPR002220">
    <property type="entry name" value="DapA-like"/>
</dbReference>
<feature type="active site" description="Proton donor/acceptor" evidence="12 14">
    <location>
        <position position="135"/>
    </location>
</feature>
<dbReference type="PIRSF" id="PIRSF001365">
    <property type="entry name" value="DHDPS"/>
    <property type="match status" value="1"/>
</dbReference>
<proteinExistence type="inferred from homology"/>
<dbReference type="NCBIfam" id="TIGR00674">
    <property type="entry name" value="dapA"/>
    <property type="match status" value="1"/>
</dbReference>
<evidence type="ECO:0000256" key="11">
    <source>
        <dbReference type="ARBA" id="ARBA00047836"/>
    </source>
</evidence>
<dbReference type="PROSITE" id="PS00665">
    <property type="entry name" value="DHDPS_1"/>
    <property type="match status" value="1"/>
</dbReference>
<dbReference type="EC" id="4.3.3.7" evidence="4 12"/>
<dbReference type="InterPro" id="IPR020625">
    <property type="entry name" value="Schiff_base-form_aldolases_AS"/>
</dbReference>
<dbReference type="GO" id="GO:0009089">
    <property type="term" value="P:lysine biosynthetic process via diaminopimelate"/>
    <property type="evidence" value="ECO:0007669"/>
    <property type="project" value="UniProtKB-UniRule"/>
</dbReference>
<feature type="site" description="Part of a proton relay during catalysis" evidence="12">
    <location>
        <position position="46"/>
    </location>
</feature>
<keyword evidence="8 12" id="KW-0457">Lysine biosynthesis</keyword>
<dbReference type="Gene3D" id="3.20.20.70">
    <property type="entry name" value="Aldolase class I"/>
    <property type="match status" value="1"/>
</dbReference>
<evidence type="ECO:0000256" key="4">
    <source>
        <dbReference type="ARBA" id="ARBA00012086"/>
    </source>
</evidence>
<dbReference type="UniPathway" id="UPA00034">
    <property type="reaction ID" value="UER00017"/>
</dbReference>
<evidence type="ECO:0000256" key="6">
    <source>
        <dbReference type="ARBA" id="ARBA00022605"/>
    </source>
</evidence>
<sequence>MAIFKGAGVAIVTPMNEDGSVNYEKFGELIEFQIANGTDAIIVCGTTGESSTLTHEEHLDTIKYCVDKVAKRIPVVAGTGSNCTDTAVYLSQEAEKYGVDGILLVSPYYNKATQKGLYRHFKTVADSVKVPAILYNVPSRTGCNILPETVVKLCKDVENIVGVKEASGNISQIAHLAAIGQGVVDIYSGNDDQIVPILSLGGIGVISVLSNVAPTQTHEICQKFFDGDVAGSRQMQLDAMDLCNALFCEVNPIPVKTALNMMGMGAGAFRMPLCEMDEANAKRLEKALKDYGIL</sequence>
<keyword evidence="7 12" id="KW-0220">Diaminopimelate biosynthesis</keyword>
<organism evidence="16 17">
    <name type="scientific">Waltera intestinalis</name>
    <dbReference type="NCBI Taxonomy" id="2606635"/>
    <lineage>
        <taxon>Bacteria</taxon>
        <taxon>Bacillati</taxon>
        <taxon>Bacillota</taxon>
        <taxon>Clostridia</taxon>
        <taxon>Lachnospirales</taxon>
        <taxon>Lachnospiraceae</taxon>
        <taxon>Waltera</taxon>
    </lineage>
</organism>
<comment type="pathway">
    <text evidence="2 12">Amino-acid biosynthesis; L-lysine biosynthesis via DAP pathway; (S)-tetrahydrodipicolinate from L-aspartate: step 3/4.</text>
</comment>
<comment type="caution">
    <text evidence="16">The sequence shown here is derived from an EMBL/GenBank/DDBJ whole genome shotgun (WGS) entry which is preliminary data.</text>
</comment>
<feature type="binding site" evidence="12 15">
    <location>
        <position position="47"/>
    </location>
    <ligand>
        <name>pyruvate</name>
        <dbReference type="ChEBI" id="CHEBI:15361"/>
    </ligand>
</feature>
<protein>
    <recommendedName>
        <fullName evidence="4 12">4-hydroxy-tetrahydrodipicolinate synthase</fullName>
        <shortName evidence="12">HTPA synthase</shortName>
        <ecNumber evidence="4 12">4.3.3.7</ecNumber>
    </recommendedName>
</protein>
<gene>
    <name evidence="12" type="primary">dapA</name>
    <name evidence="16" type="ORF">FYJ59_02505</name>
</gene>
<dbReference type="GO" id="GO:0019877">
    <property type="term" value="P:diaminopimelate biosynthetic process"/>
    <property type="evidence" value="ECO:0007669"/>
    <property type="project" value="UniProtKB-UniRule"/>
</dbReference>
<accession>A0A6L5YFY1</accession>
<feature type="site" description="Part of a proton relay during catalysis" evidence="12">
    <location>
        <position position="109"/>
    </location>
</feature>
<keyword evidence="6 12" id="KW-0028">Amino-acid biosynthesis</keyword>
<evidence type="ECO:0000256" key="2">
    <source>
        <dbReference type="ARBA" id="ARBA00005120"/>
    </source>
</evidence>
<comment type="similarity">
    <text evidence="3 12 13">Belongs to the DapA family.</text>
</comment>
<evidence type="ECO:0000256" key="13">
    <source>
        <dbReference type="PIRNR" id="PIRNR001365"/>
    </source>
</evidence>
<evidence type="ECO:0000256" key="14">
    <source>
        <dbReference type="PIRSR" id="PIRSR001365-1"/>
    </source>
</evidence>
<dbReference type="InterPro" id="IPR013785">
    <property type="entry name" value="Aldolase_TIM"/>
</dbReference>
<dbReference type="HAMAP" id="MF_00418">
    <property type="entry name" value="DapA"/>
    <property type="match status" value="1"/>
</dbReference>
<keyword evidence="9 12" id="KW-0456">Lyase</keyword>
<dbReference type="InterPro" id="IPR020624">
    <property type="entry name" value="Schiff_base-form_aldolases_CS"/>
</dbReference>
<reference evidence="16 17" key="1">
    <citation type="submission" date="2019-08" db="EMBL/GenBank/DDBJ databases">
        <title>In-depth cultivation of the pig gut microbiome towards novel bacterial diversity and tailored functional studies.</title>
        <authorList>
            <person name="Wylensek D."/>
            <person name="Hitch T.C.A."/>
            <person name="Clavel T."/>
        </authorList>
    </citation>
    <scope>NUCLEOTIDE SEQUENCE [LARGE SCALE GENOMIC DNA]</scope>
    <source>
        <strain evidence="16 17">WCA3-601-WT-6H</strain>
    </source>
</reference>
<dbReference type="GO" id="GO:0005829">
    <property type="term" value="C:cytosol"/>
    <property type="evidence" value="ECO:0007669"/>
    <property type="project" value="TreeGrafter"/>
</dbReference>
<dbReference type="PANTHER" id="PTHR12128:SF66">
    <property type="entry name" value="4-HYDROXY-2-OXOGLUTARATE ALDOLASE, MITOCHONDRIAL"/>
    <property type="match status" value="1"/>
</dbReference>
<comment type="function">
    <text evidence="1 12">Catalyzes the condensation of (S)-aspartate-beta-semialdehyde [(S)-ASA] and pyruvate to 4-hydroxy-tetrahydrodipicolinate (HTPA).</text>
</comment>
<evidence type="ECO:0000313" key="17">
    <source>
        <dbReference type="Proteomes" id="UP000476055"/>
    </source>
</evidence>
<dbReference type="Proteomes" id="UP000476055">
    <property type="component" value="Unassembled WGS sequence"/>
</dbReference>
<evidence type="ECO:0000256" key="10">
    <source>
        <dbReference type="ARBA" id="ARBA00023270"/>
    </source>
</evidence>
<dbReference type="Pfam" id="PF00701">
    <property type="entry name" value="DHDPS"/>
    <property type="match status" value="1"/>
</dbReference>
<dbReference type="InterPro" id="IPR005263">
    <property type="entry name" value="DapA"/>
</dbReference>
<dbReference type="EMBL" id="VUMU01000002">
    <property type="protein sequence ID" value="MST57129.1"/>
    <property type="molecule type" value="Genomic_DNA"/>
</dbReference>
<keyword evidence="17" id="KW-1185">Reference proteome</keyword>